<sequence length="118" mass="13236">MDRVLAAYKAGKDWMLVAAHNGMPPTTARRPVASGRVEPLPRGGTRAKCVRCTPEIKTTLETYVDENCTYTIAQLQKMVSMDFRVNLSAFTISEKLIGFTYILEQVRVESQTCNYEQG</sequence>
<evidence type="ECO:0000313" key="4">
    <source>
        <dbReference type="Proteomes" id="UP000435112"/>
    </source>
</evidence>
<reference evidence="2 3" key="1">
    <citation type="submission" date="2018-08" db="EMBL/GenBank/DDBJ databases">
        <title>Genomic investigation of the strawberry pathogen Phytophthora fragariae indicates pathogenicity is determined by transcriptional variation in three key races.</title>
        <authorList>
            <person name="Adams T.M."/>
            <person name="Armitage A.D."/>
            <person name="Sobczyk M.K."/>
            <person name="Bates H.J."/>
            <person name="Dunwell J.M."/>
            <person name="Nellist C.F."/>
            <person name="Harrison R.J."/>
        </authorList>
    </citation>
    <scope>NUCLEOTIDE SEQUENCE [LARGE SCALE GENOMIC DNA]</scope>
    <source>
        <strain evidence="1 4">SCRP324</strain>
        <strain evidence="2 3">SCRP333</strain>
    </source>
</reference>
<name>A0A6A4EWT8_9STRA</name>
<organism evidence="2 3">
    <name type="scientific">Phytophthora rubi</name>
    <dbReference type="NCBI Taxonomy" id="129364"/>
    <lineage>
        <taxon>Eukaryota</taxon>
        <taxon>Sar</taxon>
        <taxon>Stramenopiles</taxon>
        <taxon>Oomycota</taxon>
        <taxon>Peronosporomycetes</taxon>
        <taxon>Peronosporales</taxon>
        <taxon>Peronosporaceae</taxon>
        <taxon>Phytophthora</taxon>
    </lineage>
</organism>
<dbReference type="Proteomes" id="UP000435112">
    <property type="component" value="Unassembled WGS sequence"/>
</dbReference>
<evidence type="ECO:0000313" key="1">
    <source>
        <dbReference type="EMBL" id="KAE9013807.1"/>
    </source>
</evidence>
<dbReference type="AlphaFoldDB" id="A0A6A4EWT8"/>
<comment type="caution">
    <text evidence="2">The sequence shown here is derived from an EMBL/GenBank/DDBJ whole genome shotgun (WGS) entry which is preliminary data.</text>
</comment>
<dbReference type="InterPro" id="IPR009057">
    <property type="entry name" value="Homeodomain-like_sf"/>
</dbReference>
<dbReference type="OrthoDB" id="97072at2759"/>
<evidence type="ECO:0000313" key="2">
    <source>
        <dbReference type="EMBL" id="KAE9334165.1"/>
    </source>
</evidence>
<dbReference type="EMBL" id="QXFU01000998">
    <property type="protein sequence ID" value="KAE9013807.1"/>
    <property type="molecule type" value="Genomic_DNA"/>
</dbReference>
<evidence type="ECO:0000313" key="3">
    <source>
        <dbReference type="Proteomes" id="UP000434957"/>
    </source>
</evidence>
<dbReference type="SUPFAM" id="SSF46689">
    <property type="entry name" value="Homeodomain-like"/>
    <property type="match status" value="1"/>
</dbReference>
<gene>
    <name evidence="1" type="ORF">PR002_g14406</name>
    <name evidence="2" type="ORF">PR003_g13651</name>
</gene>
<proteinExistence type="predicted"/>
<keyword evidence="3" id="KW-1185">Reference proteome</keyword>
<dbReference type="Proteomes" id="UP000434957">
    <property type="component" value="Unassembled WGS sequence"/>
</dbReference>
<protein>
    <submittedName>
        <fullName evidence="2">Uncharacterized protein</fullName>
    </submittedName>
</protein>
<accession>A0A6A4EWT8</accession>
<dbReference type="EMBL" id="QXFT01000869">
    <property type="protein sequence ID" value="KAE9334165.1"/>
    <property type="molecule type" value="Genomic_DNA"/>
</dbReference>